<organism evidence="2 3">
    <name type="scientific">Vigna angularis var. angularis</name>
    <dbReference type="NCBI Taxonomy" id="157739"/>
    <lineage>
        <taxon>Eukaryota</taxon>
        <taxon>Viridiplantae</taxon>
        <taxon>Streptophyta</taxon>
        <taxon>Embryophyta</taxon>
        <taxon>Tracheophyta</taxon>
        <taxon>Spermatophyta</taxon>
        <taxon>Magnoliopsida</taxon>
        <taxon>eudicotyledons</taxon>
        <taxon>Gunneridae</taxon>
        <taxon>Pentapetalae</taxon>
        <taxon>rosids</taxon>
        <taxon>fabids</taxon>
        <taxon>Fabales</taxon>
        <taxon>Fabaceae</taxon>
        <taxon>Papilionoideae</taxon>
        <taxon>50 kb inversion clade</taxon>
        <taxon>NPAAA clade</taxon>
        <taxon>indigoferoid/millettioid clade</taxon>
        <taxon>Phaseoleae</taxon>
        <taxon>Vigna</taxon>
    </lineage>
</organism>
<keyword evidence="1" id="KW-0812">Transmembrane</keyword>
<dbReference type="EMBL" id="AP015037">
    <property type="protein sequence ID" value="BAT83141.1"/>
    <property type="molecule type" value="Genomic_DNA"/>
</dbReference>
<keyword evidence="3" id="KW-1185">Reference proteome</keyword>
<gene>
    <name evidence="2" type="primary">Vigan.04G024500</name>
    <name evidence="2" type="ORF">VIGAN_04024500</name>
</gene>
<evidence type="ECO:0000313" key="3">
    <source>
        <dbReference type="Proteomes" id="UP000291084"/>
    </source>
</evidence>
<feature type="non-terminal residue" evidence="2">
    <location>
        <position position="1"/>
    </location>
</feature>
<protein>
    <submittedName>
        <fullName evidence="2">Uncharacterized protein</fullName>
    </submittedName>
</protein>
<feature type="transmembrane region" description="Helical" evidence="1">
    <location>
        <begin position="66"/>
        <end position="89"/>
    </location>
</feature>
<keyword evidence="1" id="KW-0472">Membrane</keyword>
<accession>A0A0S3RRE6</accession>
<keyword evidence="1" id="KW-1133">Transmembrane helix</keyword>
<name>A0A0S3RRE6_PHAAN</name>
<dbReference type="Proteomes" id="UP000291084">
    <property type="component" value="Chromosome 4"/>
</dbReference>
<dbReference type="AlphaFoldDB" id="A0A0S3RRE6"/>
<proteinExistence type="predicted"/>
<reference evidence="2 3" key="1">
    <citation type="journal article" date="2015" name="Sci. Rep.">
        <title>The power of single molecule real-time sequencing technology in the de novo assembly of a eukaryotic genome.</title>
        <authorList>
            <person name="Sakai H."/>
            <person name="Naito K."/>
            <person name="Ogiso-Tanaka E."/>
            <person name="Takahashi Y."/>
            <person name="Iseki K."/>
            <person name="Muto C."/>
            <person name="Satou K."/>
            <person name="Teruya K."/>
            <person name="Shiroma A."/>
            <person name="Shimoji M."/>
            <person name="Hirano T."/>
            <person name="Itoh T."/>
            <person name="Kaga A."/>
            <person name="Tomooka N."/>
        </authorList>
    </citation>
    <scope>NUCLEOTIDE SEQUENCE [LARGE SCALE GENOMIC DNA]</scope>
    <source>
        <strain evidence="3">cv. Shumari</strain>
    </source>
</reference>
<evidence type="ECO:0000313" key="2">
    <source>
        <dbReference type="EMBL" id="BAT83141.1"/>
    </source>
</evidence>
<feature type="transmembrane region" description="Helical" evidence="1">
    <location>
        <begin position="20"/>
        <end position="45"/>
    </location>
</feature>
<evidence type="ECO:0000256" key="1">
    <source>
        <dbReference type="SAM" id="Phobius"/>
    </source>
</evidence>
<sequence length="99" mass="11527">FLKFSNRFSLSVQSATLRSLTLQLLVLVRVPNLSLYFGSLPLAFSRALSRPLMLYRVCASHKFSDSIGFSLFYFDFIWFFLSFVIRLYLVFHLSLSLVE</sequence>